<dbReference type="Pfam" id="PF17668">
    <property type="entry name" value="Acetyltransf_17"/>
    <property type="match status" value="1"/>
</dbReference>
<dbReference type="InterPro" id="IPR041380">
    <property type="entry name" value="Acetyltransf_17"/>
</dbReference>
<dbReference type="SUPFAM" id="SSF55718">
    <property type="entry name" value="SCP-like"/>
    <property type="match status" value="1"/>
</dbReference>
<dbReference type="Proteomes" id="UP000288547">
    <property type="component" value="Unassembled WGS sequence"/>
</dbReference>
<dbReference type="InterPro" id="IPR022902">
    <property type="entry name" value="NAcTrfase_Eis"/>
</dbReference>
<feature type="binding site" evidence="3">
    <location>
        <begin position="110"/>
        <end position="112"/>
    </location>
    <ligand>
        <name>acetyl-CoA</name>
        <dbReference type="ChEBI" id="CHEBI:57288"/>
    </ligand>
</feature>
<dbReference type="InterPro" id="IPR036527">
    <property type="entry name" value="SCP2_sterol-bd_dom_sf"/>
</dbReference>
<evidence type="ECO:0000259" key="4">
    <source>
        <dbReference type="Pfam" id="PF13530"/>
    </source>
</evidence>
<dbReference type="OrthoDB" id="8399956at2"/>
<dbReference type="HAMAP" id="MF_01812">
    <property type="entry name" value="Eis"/>
    <property type="match status" value="1"/>
</dbReference>
<dbReference type="PANTHER" id="PTHR37817">
    <property type="entry name" value="N-ACETYLTRANSFERASE EIS"/>
    <property type="match status" value="1"/>
</dbReference>
<name>A0A3S4AL15_9MICO</name>
<evidence type="ECO:0000313" key="7">
    <source>
        <dbReference type="Proteomes" id="UP000288547"/>
    </source>
</evidence>
<feature type="binding site" evidence="3">
    <location>
        <begin position="118"/>
        <end position="123"/>
    </location>
    <ligand>
        <name>acetyl-CoA</name>
        <dbReference type="ChEBI" id="CHEBI:57288"/>
    </ligand>
</feature>
<accession>A0A3S4AL15</accession>
<dbReference type="RefSeq" id="WP_128494961.1">
    <property type="nucleotide sequence ID" value="NZ_RZNB01000003.1"/>
</dbReference>
<dbReference type="Pfam" id="PF13530">
    <property type="entry name" value="SCP2_2"/>
    <property type="match status" value="1"/>
</dbReference>
<keyword evidence="1 3" id="KW-0808">Transferase</keyword>
<comment type="similarity">
    <text evidence="3">Belongs to the acetyltransferase Eis family.</text>
</comment>
<evidence type="ECO:0000256" key="3">
    <source>
        <dbReference type="HAMAP-Rule" id="MF_01812"/>
    </source>
</evidence>
<sequence length="431" mass="46042">MTEPYLSIPLDDQAATTLRDSGLRPAIVDTADDATFDAWLSAEARGFHARQPSAASLAQQRELLRHRRTTGVYDDSIPSPVAPVGTVSSWPAPLTVPGPRAVESWLISAVTVAPTHRRRRIASALLPAELRTAAALGIPVAALTVSESTIYGRWGFGPSAFSSVWTIDTRRAGWVGPTTPGRLSFTTPAEFVETGRSLLARQNAARAGEVGLSDYLSDRTMTPLEGAPDADKYRLVRYDGPDGEPEGFVTYTITEDDSDFTNATLDVVALVATTAAANAALWRYVIEMDLVATVRAHTRGVDEPLPWLVRDIRGAKVTNVQDHLWTRILDVPAALEARAYETAGSIVLEVDDPLGFAAGRFRLEVGADGTARVQETTDGADVSLPVGALASVYLGAPSVAGLAAAGRIEGDALALDRLFRTAVPPRLSSWF</sequence>
<dbReference type="PANTHER" id="PTHR37817:SF1">
    <property type="entry name" value="N-ACETYLTRANSFERASE EIS"/>
    <property type="match status" value="1"/>
</dbReference>
<gene>
    <name evidence="6" type="ORF">ELQ90_09120</name>
</gene>
<comment type="caution">
    <text evidence="6">The sequence shown here is derived from an EMBL/GenBank/DDBJ whole genome shotgun (WGS) entry which is preliminary data.</text>
</comment>
<organism evidence="6 7">
    <name type="scientific">Labedella phragmitis</name>
    <dbReference type="NCBI Taxonomy" id="2498849"/>
    <lineage>
        <taxon>Bacteria</taxon>
        <taxon>Bacillati</taxon>
        <taxon>Actinomycetota</taxon>
        <taxon>Actinomycetes</taxon>
        <taxon>Micrococcales</taxon>
        <taxon>Microbacteriaceae</taxon>
        <taxon>Labedella</taxon>
    </lineage>
</organism>
<dbReference type="SUPFAM" id="SSF55729">
    <property type="entry name" value="Acyl-CoA N-acyltransferases (Nat)"/>
    <property type="match status" value="1"/>
</dbReference>
<comment type="subunit">
    <text evidence="3">Homohexamer; trimer of dimers.</text>
</comment>
<protein>
    <submittedName>
        <fullName evidence="6">GNAT family N-acetyltransferase</fullName>
    </submittedName>
</protein>
<feature type="active site" description="Proton acceptor; via carboxylate" evidence="3">
    <location>
        <position position="431"/>
    </location>
</feature>
<keyword evidence="2 3" id="KW-0012">Acyltransferase</keyword>
<feature type="binding site" evidence="3">
    <location>
        <begin position="146"/>
        <end position="147"/>
    </location>
    <ligand>
        <name>acetyl-CoA</name>
        <dbReference type="ChEBI" id="CHEBI:57288"/>
    </ligand>
</feature>
<evidence type="ECO:0000313" key="6">
    <source>
        <dbReference type="EMBL" id="RWZ50966.1"/>
    </source>
</evidence>
<feature type="active site" description="Proton donor" evidence="3">
    <location>
        <position position="151"/>
    </location>
</feature>
<dbReference type="InterPro" id="IPR025559">
    <property type="entry name" value="Eis_dom"/>
</dbReference>
<dbReference type="GO" id="GO:0034069">
    <property type="term" value="F:aminoglycoside N-acetyltransferase activity"/>
    <property type="evidence" value="ECO:0007669"/>
    <property type="project" value="TreeGrafter"/>
</dbReference>
<dbReference type="InterPro" id="IPR051554">
    <property type="entry name" value="Acetyltransferase_Eis"/>
</dbReference>
<feature type="domain" description="Enhanced intracellular survival protein" evidence="4">
    <location>
        <begin position="331"/>
        <end position="425"/>
    </location>
</feature>
<evidence type="ECO:0000256" key="2">
    <source>
        <dbReference type="ARBA" id="ARBA00023315"/>
    </source>
</evidence>
<dbReference type="Pfam" id="PF13527">
    <property type="entry name" value="Acetyltransf_9"/>
    <property type="match status" value="1"/>
</dbReference>
<dbReference type="Gene3D" id="3.40.630.30">
    <property type="match status" value="2"/>
</dbReference>
<dbReference type="GO" id="GO:0030649">
    <property type="term" value="P:aminoglycoside antibiotic catabolic process"/>
    <property type="evidence" value="ECO:0007669"/>
    <property type="project" value="TreeGrafter"/>
</dbReference>
<keyword evidence="7" id="KW-1185">Reference proteome</keyword>
<reference evidence="6 7" key="1">
    <citation type="submission" date="2018-12" db="EMBL/GenBank/DDBJ databases">
        <authorList>
            <person name="Li F."/>
        </authorList>
    </citation>
    <scope>NUCLEOTIDE SEQUENCE [LARGE SCALE GENOMIC DNA]</scope>
    <source>
        <strain evidence="6 7">11W25H-1</strain>
    </source>
</reference>
<proteinExistence type="inferred from homology"/>
<dbReference type="CDD" id="cd04301">
    <property type="entry name" value="NAT_SF"/>
    <property type="match status" value="1"/>
</dbReference>
<feature type="domain" description="Eis-like acetyltransferase" evidence="5">
    <location>
        <begin position="229"/>
        <end position="320"/>
    </location>
</feature>
<dbReference type="AlphaFoldDB" id="A0A3S4AL15"/>
<evidence type="ECO:0000256" key="1">
    <source>
        <dbReference type="ARBA" id="ARBA00022679"/>
    </source>
</evidence>
<dbReference type="Gene3D" id="3.30.1050.10">
    <property type="entry name" value="SCP2 sterol-binding domain"/>
    <property type="match status" value="1"/>
</dbReference>
<evidence type="ECO:0000259" key="5">
    <source>
        <dbReference type="Pfam" id="PF17668"/>
    </source>
</evidence>
<dbReference type="EMBL" id="RZNB01000003">
    <property type="protein sequence ID" value="RWZ50966.1"/>
    <property type="molecule type" value="Genomic_DNA"/>
</dbReference>
<dbReference type="InterPro" id="IPR016181">
    <property type="entry name" value="Acyl_CoA_acyltransferase"/>
</dbReference>